<dbReference type="HOGENOM" id="CLU_187356_0_0_2"/>
<dbReference type="PANTHER" id="PTHR33055:SF13">
    <property type="entry name" value="TRANSPOSASE"/>
    <property type="match status" value="1"/>
</dbReference>
<dbReference type="GO" id="GO:0006313">
    <property type="term" value="P:DNA transposition"/>
    <property type="evidence" value="ECO:0007669"/>
    <property type="project" value="InterPro"/>
</dbReference>
<dbReference type="Pfam" id="PF02371">
    <property type="entry name" value="Transposase_20"/>
    <property type="match status" value="1"/>
</dbReference>
<reference evidence="2 3" key="1">
    <citation type="submission" date="2014-07" db="EMBL/GenBank/DDBJ databases">
        <title>Methanogenic archaea and the global carbon cycle.</title>
        <authorList>
            <person name="Henriksen J.R."/>
            <person name="Luke J."/>
            <person name="Reinhart S."/>
            <person name="Benedict M.N."/>
            <person name="Youngblut N.D."/>
            <person name="Metcalf M.E."/>
            <person name="Whitaker R.J."/>
            <person name="Metcalf W.W."/>
        </authorList>
    </citation>
    <scope>NUCLEOTIDE SEQUENCE [LARGE SCALE GENOMIC DNA]</scope>
    <source>
        <strain evidence="2 3">HI350</strain>
    </source>
</reference>
<gene>
    <name evidence="2" type="ORF">MSSIH_2254</name>
</gene>
<dbReference type="GO" id="GO:0004803">
    <property type="term" value="F:transposase activity"/>
    <property type="evidence" value="ECO:0007669"/>
    <property type="project" value="InterPro"/>
</dbReference>
<dbReference type="PANTHER" id="PTHR33055">
    <property type="entry name" value="TRANSPOSASE FOR INSERTION SEQUENCE ELEMENT IS1111A"/>
    <property type="match status" value="1"/>
</dbReference>
<dbReference type="PATRIC" id="fig|1434119.4.peg.2949"/>
<dbReference type="EMBL" id="CP009507">
    <property type="protein sequence ID" value="AKB32944.1"/>
    <property type="molecule type" value="Genomic_DNA"/>
</dbReference>
<dbReference type="KEGG" id="msz:MSSIH_2254"/>
<dbReference type="Proteomes" id="UP000033092">
    <property type="component" value="Chromosome"/>
</dbReference>
<dbReference type="GO" id="GO:0003677">
    <property type="term" value="F:DNA binding"/>
    <property type="evidence" value="ECO:0007669"/>
    <property type="project" value="InterPro"/>
</dbReference>
<accession>A0A0E3PF81</accession>
<protein>
    <submittedName>
        <fullName evidence="2">Transposase</fullName>
    </submittedName>
</protein>
<dbReference type="InterPro" id="IPR003346">
    <property type="entry name" value="Transposase_20"/>
</dbReference>
<organism evidence="2 3">
    <name type="scientific">Methanosarcina siciliae HI350</name>
    <dbReference type="NCBI Taxonomy" id="1434119"/>
    <lineage>
        <taxon>Archaea</taxon>
        <taxon>Methanobacteriati</taxon>
        <taxon>Methanobacteriota</taxon>
        <taxon>Stenosarchaea group</taxon>
        <taxon>Methanomicrobia</taxon>
        <taxon>Methanosarcinales</taxon>
        <taxon>Methanosarcinaceae</taxon>
        <taxon>Methanosarcina</taxon>
    </lineage>
</organism>
<evidence type="ECO:0000313" key="3">
    <source>
        <dbReference type="Proteomes" id="UP000033092"/>
    </source>
</evidence>
<proteinExistence type="predicted"/>
<dbReference type="InterPro" id="IPR047650">
    <property type="entry name" value="Transpos_IS110"/>
</dbReference>
<name>A0A0E3PF81_9EURY</name>
<evidence type="ECO:0000313" key="2">
    <source>
        <dbReference type="EMBL" id="AKB32944.1"/>
    </source>
</evidence>
<dbReference type="AlphaFoldDB" id="A0A0E3PF81"/>
<sequence length="91" mass="10064">MSLSAAIRIQTCLSLINNIDEQINILEAEIFRYVYTNHNREMKLLMSSPGVGEISAATIIAEVGDFNDFSSGAKLASWRGLVPRVYQSADK</sequence>
<evidence type="ECO:0000259" key="1">
    <source>
        <dbReference type="Pfam" id="PF02371"/>
    </source>
</evidence>
<feature type="domain" description="Transposase IS116/IS110/IS902 C-terminal" evidence="1">
    <location>
        <begin position="43"/>
        <end position="91"/>
    </location>
</feature>